<gene>
    <name evidence="1" type="ORF">RFULGI_LOCUS2112</name>
</gene>
<organism evidence="1 2">
    <name type="scientific">Racocetra fulgida</name>
    <dbReference type="NCBI Taxonomy" id="60492"/>
    <lineage>
        <taxon>Eukaryota</taxon>
        <taxon>Fungi</taxon>
        <taxon>Fungi incertae sedis</taxon>
        <taxon>Mucoromycota</taxon>
        <taxon>Glomeromycotina</taxon>
        <taxon>Glomeromycetes</taxon>
        <taxon>Diversisporales</taxon>
        <taxon>Gigasporaceae</taxon>
        <taxon>Racocetra</taxon>
    </lineage>
</organism>
<accession>A0A9N8WR90</accession>
<evidence type="ECO:0000313" key="1">
    <source>
        <dbReference type="EMBL" id="CAG8493898.1"/>
    </source>
</evidence>
<dbReference type="Proteomes" id="UP000789396">
    <property type="component" value="Unassembled WGS sequence"/>
</dbReference>
<sequence length="167" mass="19595">MHLKDFSLYEKHYNQLIASDFLRQVLLDANYSQVSENKQNKQKRQVHNLDFEDEIVEKQVRTEHAYEIEVKKNTCEIGIQTDKVGVQVNKETREFGVQVFDIMSHTLESYINLLQAQLDVKINEIENLQKQLNYVYDYVIEKDLTAEKNKEMNSIDLAIKNQKGVGV</sequence>
<dbReference type="OrthoDB" id="2448326at2759"/>
<dbReference type="AlphaFoldDB" id="A0A9N8WR90"/>
<keyword evidence="2" id="KW-1185">Reference proteome</keyword>
<dbReference type="EMBL" id="CAJVPZ010001512">
    <property type="protein sequence ID" value="CAG8493898.1"/>
    <property type="molecule type" value="Genomic_DNA"/>
</dbReference>
<reference evidence="1" key="1">
    <citation type="submission" date="2021-06" db="EMBL/GenBank/DDBJ databases">
        <authorList>
            <person name="Kallberg Y."/>
            <person name="Tangrot J."/>
            <person name="Rosling A."/>
        </authorList>
    </citation>
    <scope>NUCLEOTIDE SEQUENCE</scope>
    <source>
        <strain evidence="1">IN212</strain>
    </source>
</reference>
<name>A0A9N8WR90_9GLOM</name>
<evidence type="ECO:0000313" key="2">
    <source>
        <dbReference type="Proteomes" id="UP000789396"/>
    </source>
</evidence>
<comment type="caution">
    <text evidence="1">The sequence shown here is derived from an EMBL/GenBank/DDBJ whole genome shotgun (WGS) entry which is preliminary data.</text>
</comment>
<proteinExistence type="predicted"/>
<protein>
    <submittedName>
        <fullName evidence="1">19499_t:CDS:1</fullName>
    </submittedName>
</protein>